<dbReference type="RefSeq" id="WP_047791373.1">
    <property type="nucleotide sequence ID" value="NZ_CP011856.1"/>
</dbReference>
<dbReference type="Pfam" id="PF00226">
    <property type="entry name" value="DnaJ"/>
    <property type="match status" value="1"/>
</dbReference>
<organism evidence="3 4">
    <name type="scientific">Spiroplasma eriocheiris</name>
    <dbReference type="NCBI Taxonomy" id="315358"/>
    <lineage>
        <taxon>Bacteria</taxon>
        <taxon>Bacillati</taxon>
        <taxon>Mycoplasmatota</taxon>
        <taxon>Mollicutes</taxon>
        <taxon>Entomoplasmatales</taxon>
        <taxon>Spiroplasmataceae</taxon>
        <taxon>Spiroplasma</taxon>
    </lineage>
</organism>
<protein>
    <recommendedName>
        <fullName evidence="2">J domain-containing protein</fullName>
    </recommendedName>
</protein>
<dbReference type="PROSITE" id="PS50076">
    <property type="entry name" value="DNAJ_2"/>
    <property type="match status" value="1"/>
</dbReference>
<dbReference type="Proteomes" id="UP000035661">
    <property type="component" value="Chromosome"/>
</dbReference>
<dbReference type="PATRIC" id="fig|743698.3.peg.564"/>
<accession>A0A0H3XJT3</accession>
<dbReference type="PANTHER" id="PTHR43096">
    <property type="entry name" value="DNAJ HOMOLOG 1, MITOCHONDRIAL-RELATED"/>
    <property type="match status" value="1"/>
</dbReference>
<evidence type="ECO:0000313" key="3">
    <source>
        <dbReference type="EMBL" id="AKM54136.1"/>
    </source>
</evidence>
<keyword evidence="1" id="KW-0143">Chaperone</keyword>
<dbReference type="GO" id="GO:0051082">
    <property type="term" value="F:unfolded protein binding"/>
    <property type="evidence" value="ECO:0007669"/>
    <property type="project" value="TreeGrafter"/>
</dbReference>
<sequence length="143" mass="17135">MLATFLVPGSFKILSRIKFYLRWNDKNIINELNIFFQKTLDEYIAEIQKLYQKFIKILETNFANFFDGFNNNFDYNVESQEELEDLYKLFGISSNSSEEDIKKAYRRLAKQYHPDVNKSVNSEEIMKKINDGYEKLMFQKEHA</sequence>
<dbReference type="Gene3D" id="1.10.287.110">
    <property type="entry name" value="DnaJ domain"/>
    <property type="match status" value="1"/>
</dbReference>
<dbReference type="CDD" id="cd06257">
    <property type="entry name" value="DnaJ"/>
    <property type="match status" value="1"/>
</dbReference>
<dbReference type="GO" id="GO:0005737">
    <property type="term" value="C:cytoplasm"/>
    <property type="evidence" value="ECO:0007669"/>
    <property type="project" value="TreeGrafter"/>
</dbReference>
<dbReference type="PANTHER" id="PTHR43096:SF52">
    <property type="entry name" value="DNAJ HOMOLOG 1, MITOCHONDRIAL-RELATED"/>
    <property type="match status" value="1"/>
</dbReference>
<dbReference type="STRING" id="315358.SERIO_v1c05650"/>
<evidence type="ECO:0000313" key="4">
    <source>
        <dbReference type="Proteomes" id="UP000035661"/>
    </source>
</evidence>
<dbReference type="SMART" id="SM00271">
    <property type="entry name" value="DnaJ"/>
    <property type="match status" value="1"/>
</dbReference>
<reference evidence="3 4" key="1">
    <citation type="journal article" date="2015" name="Genome Biol. Evol.">
        <title>Found and Lost: The Fates of Horizontally Acquired Genes in Arthropod-Symbiotic Spiroplasma.</title>
        <authorList>
            <person name="Lo W.S."/>
            <person name="Gasparich G.E."/>
            <person name="Kuo C.H."/>
        </authorList>
    </citation>
    <scope>NUCLEOTIDE SEQUENCE [LARGE SCALE GENOMIC DNA]</scope>
    <source>
        <strain evidence="4">TDA-040725-5</strain>
    </source>
</reference>
<name>A0A0H3XJT3_9MOLU</name>
<gene>
    <name evidence="3" type="ORF">SERIO_v1c05650</name>
</gene>
<keyword evidence="4" id="KW-1185">Reference proteome</keyword>
<evidence type="ECO:0000256" key="1">
    <source>
        <dbReference type="ARBA" id="ARBA00023186"/>
    </source>
</evidence>
<dbReference type="KEGG" id="seri:SERIO_v1c05650"/>
<dbReference type="EMBL" id="CP011856">
    <property type="protein sequence ID" value="AKM54136.1"/>
    <property type="molecule type" value="Genomic_DNA"/>
</dbReference>
<dbReference type="GO" id="GO:0042026">
    <property type="term" value="P:protein refolding"/>
    <property type="evidence" value="ECO:0007669"/>
    <property type="project" value="TreeGrafter"/>
</dbReference>
<dbReference type="PRINTS" id="PR00625">
    <property type="entry name" value="JDOMAIN"/>
</dbReference>
<dbReference type="AlphaFoldDB" id="A0A0H3XJT3"/>
<dbReference type="InterPro" id="IPR001623">
    <property type="entry name" value="DnaJ_domain"/>
</dbReference>
<dbReference type="SUPFAM" id="SSF46565">
    <property type="entry name" value="Chaperone J-domain"/>
    <property type="match status" value="1"/>
</dbReference>
<feature type="domain" description="J" evidence="2">
    <location>
        <begin position="85"/>
        <end position="143"/>
    </location>
</feature>
<evidence type="ECO:0000259" key="2">
    <source>
        <dbReference type="PROSITE" id="PS50076"/>
    </source>
</evidence>
<proteinExistence type="predicted"/>
<reference evidence="4" key="2">
    <citation type="submission" date="2015-06" db="EMBL/GenBank/DDBJ databases">
        <title>Complete genome sequence of Spiroplasma eriocheiris TDA-040725-5 (DSM 21848).</title>
        <authorList>
            <person name="Lo W.-S."/>
            <person name="Kuo C.-H."/>
        </authorList>
    </citation>
    <scope>NUCLEOTIDE SEQUENCE [LARGE SCALE GENOMIC DNA]</scope>
    <source>
        <strain evidence="4">TDA-040725-5</strain>
    </source>
</reference>
<dbReference type="InterPro" id="IPR036869">
    <property type="entry name" value="J_dom_sf"/>
</dbReference>